<gene>
    <name evidence="1" type="ORF">Tco_1094521</name>
</gene>
<reference evidence="1" key="1">
    <citation type="journal article" date="2022" name="Int. J. Mol. Sci.">
        <title>Draft Genome of Tanacetum Coccineum: Genomic Comparison of Closely Related Tanacetum-Family Plants.</title>
        <authorList>
            <person name="Yamashiro T."/>
            <person name="Shiraishi A."/>
            <person name="Nakayama K."/>
            <person name="Satake H."/>
        </authorList>
    </citation>
    <scope>NUCLEOTIDE SEQUENCE</scope>
</reference>
<keyword evidence="2" id="KW-1185">Reference proteome</keyword>
<organism evidence="1 2">
    <name type="scientific">Tanacetum coccineum</name>
    <dbReference type="NCBI Taxonomy" id="301880"/>
    <lineage>
        <taxon>Eukaryota</taxon>
        <taxon>Viridiplantae</taxon>
        <taxon>Streptophyta</taxon>
        <taxon>Embryophyta</taxon>
        <taxon>Tracheophyta</taxon>
        <taxon>Spermatophyta</taxon>
        <taxon>Magnoliopsida</taxon>
        <taxon>eudicotyledons</taxon>
        <taxon>Gunneridae</taxon>
        <taxon>Pentapetalae</taxon>
        <taxon>asterids</taxon>
        <taxon>campanulids</taxon>
        <taxon>Asterales</taxon>
        <taxon>Asteraceae</taxon>
        <taxon>Asteroideae</taxon>
        <taxon>Anthemideae</taxon>
        <taxon>Anthemidinae</taxon>
        <taxon>Tanacetum</taxon>
    </lineage>
</organism>
<dbReference type="EMBL" id="BQNB010020728">
    <property type="protein sequence ID" value="GJT99003.1"/>
    <property type="molecule type" value="Genomic_DNA"/>
</dbReference>
<comment type="caution">
    <text evidence="1">The sequence shown here is derived from an EMBL/GenBank/DDBJ whole genome shotgun (WGS) entry which is preliminary data.</text>
</comment>
<name>A0ABQ5IFR0_9ASTR</name>
<evidence type="ECO:0000313" key="1">
    <source>
        <dbReference type="EMBL" id="GJT99003.1"/>
    </source>
</evidence>
<evidence type="ECO:0000313" key="2">
    <source>
        <dbReference type="Proteomes" id="UP001151760"/>
    </source>
</evidence>
<proteinExistence type="predicted"/>
<sequence>MTLLHNRMKKTWQGSSAIYVKGWDISILNAQAKTKDKDGLNIISKNKARKILIVHQVTISPSSFEPAEDGSTKRTTLTSSLRSYGGDCFSSFYQLKGWFLTLDAELQGSHTMPNYYVEKGLSASSLYDSRMRGIFQIIYVIIASTGKLMHLEWNRLCTSSRWKVNDSRTMKVSSTSCRHCFCPNSGSRMALLLWTTTSMIKPSSILFKLLVRCLS</sequence>
<reference evidence="1" key="2">
    <citation type="submission" date="2022-01" db="EMBL/GenBank/DDBJ databases">
        <authorList>
            <person name="Yamashiro T."/>
            <person name="Shiraishi A."/>
            <person name="Satake H."/>
            <person name="Nakayama K."/>
        </authorList>
    </citation>
    <scope>NUCLEOTIDE SEQUENCE</scope>
</reference>
<accession>A0ABQ5IFR0</accession>
<protein>
    <submittedName>
        <fullName evidence="1">Uncharacterized protein</fullName>
    </submittedName>
</protein>
<dbReference type="Proteomes" id="UP001151760">
    <property type="component" value="Unassembled WGS sequence"/>
</dbReference>